<accession>A0AAJ0FAI9</accession>
<gene>
    <name evidence="2" type="ORF">QBC47DRAFT_366534</name>
</gene>
<feature type="compositionally biased region" description="Low complexity" evidence="1">
    <location>
        <begin position="44"/>
        <end position="56"/>
    </location>
</feature>
<feature type="compositionally biased region" description="Low complexity" evidence="1">
    <location>
        <begin position="107"/>
        <end position="117"/>
    </location>
</feature>
<dbReference type="EMBL" id="MU839827">
    <property type="protein sequence ID" value="KAK1760152.1"/>
    <property type="molecule type" value="Genomic_DNA"/>
</dbReference>
<name>A0AAJ0FAI9_9PEZI</name>
<evidence type="ECO:0000313" key="2">
    <source>
        <dbReference type="EMBL" id="KAK1760152.1"/>
    </source>
</evidence>
<evidence type="ECO:0000256" key="1">
    <source>
        <dbReference type="SAM" id="MobiDB-lite"/>
    </source>
</evidence>
<keyword evidence="3" id="KW-1185">Reference proteome</keyword>
<organism evidence="2 3">
    <name type="scientific">Echria macrotheca</name>
    <dbReference type="NCBI Taxonomy" id="438768"/>
    <lineage>
        <taxon>Eukaryota</taxon>
        <taxon>Fungi</taxon>
        <taxon>Dikarya</taxon>
        <taxon>Ascomycota</taxon>
        <taxon>Pezizomycotina</taxon>
        <taxon>Sordariomycetes</taxon>
        <taxon>Sordariomycetidae</taxon>
        <taxon>Sordariales</taxon>
        <taxon>Schizotheciaceae</taxon>
        <taxon>Echria</taxon>
    </lineage>
</organism>
<comment type="caution">
    <text evidence="2">The sequence shown here is derived from an EMBL/GenBank/DDBJ whole genome shotgun (WGS) entry which is preliminary data.</text>
</comment>
<sequence length="225" mass="25219">MSTLAMHSPPSGTGPGQTHHDFLPRSGGPRSAPLYVRRGTNPFGSAGSTSSLSSDDGFGDDEDAITPCPPQHHMHPHVQNSHAEQQQQQQQQTTHTRPVLQTKRQGSTDSSSSWRDSQVITESHSENENVDTETLWRRMLAIQRLFGCYNSARMRAALEMGEESGFIPSKTGLDLLNDSIDQLPDESRRRLEEYLEHGDERAILSTSSSRRKSWRERLLYMPGLH</sequence>
<protein>
    <submittedName>
        <fullName evidence="2">Uncharacterized protein</fullName>
    </submittedName>
</protein>
<dbReference type="Proteomes" id="UP001239445">
    <property type="component" value="Unassembled WGS sequence"/>
</dbReference>
<dbReference type="AlphaFoldDB" id="A0AAJ0FAI9"/>
<evidence type="ECO:0000313" key="3">
    <source>
        <dbReference type="Proteomes" id="UP001239445"/>
    </source>
</evidence>
<proteinExistence type="predicted"/>
<reference evidence="2" key="1">
    <citation type="submission" date="2023-06" db="EMBL/GenBank/DDBJ databases">
        <title>Genome-scale phylogeny and comparative genomics of the fungal order Sordariales.</title>
        <authorList>
            <consortium name="Lawrence Berkeley National Laboratory"/>
            <person name="Hensen N."/>
            <person name="Bonometti L."/>
            <person name="Westerberg I."/>
            <person name="Brannstrom I.O."/>
            <person name="Guillou S."/>
            <person name="Cros-Aarteil S."/>
            <person name="Calhoun S."/>
            <person name="Haridas S."/>
            <person name="Kuo A."/>
            <person name="Mondo S."/>
            <person name="Pangilinan J."/>
            <person name="Riley R."/>
            <person name="Labutti K."/>
            <person name="Andreopoulos B."/>
            <person name="Lipzen A."/>
            <person name="Chen C."/>
            <person name="Yanf M."/>
            <person name="Daum C."/>
            <person name="Ng V."/>
            <person name="Clum A."/>
            <person name="Steindorff A."/>
            <person name="Ohm R."/>
            <person name="Martin F."/>
            <person name="Silar P."/>
            <person name="Natvig D."/>
            <person name="Lalanne C."/>
            <person name="Gautier V."/>
            <person name="Ament-Velasquez S.L."/>
            <person name="Kruys A."/>
            <person name="Hutchinson M.I."/>
            <person name="Powell A.J."/>
            <person name="Barry K."/>
            <person name="Miller A.N."/>
            <person name="Grigoriev I.V."/>
            <person name="Debuchy R."/>
            <person name="Gladieux P."/>
            <person name="Thoren M.H."/>
            <person name="Johannesson H."/>
        </authorList>
    </citation>
    <scope>NUCLEOTIDE SEQUENCE</scope>
    <source>
        <strain evidence="2">PSN4</strain>
    </source>
</reference>
<feature type="region of interest" description="Disordered" evidence="1">
    <location>
        <begin position="1"/>
        <end position="130"/>
    </location>
</feature>